<gene>
    <name evidence="2" type="ORF">C7444_114110</name>
</gene>
<dbReference type="AlphaFoldDB" id="A0A318H8P4"/>
<dbReference type="Proteomes" id="UP000247811">
    <property type="component" value="Unassembled WGS sequence"/>
</dbReference>
<reference evidence="2 3" key="1">
    <citation type="submission" date="2018-05" db="EMBL/GenBank/DDBJ databases">
        <title>Genomic Encyclopedia of Type Strains, Phase IV (KMG-IV): sequencing the most valuable type-strain genomes for metagenomic binning, comparative biology and taxonomic classification.</title>
        <authorList>
            <person name="Goeker M."/>
        </authorList>
    </citation>
    <scope>NUCLEOTIDE SEQUENCE [LARGE SCALE GENOMIC DNA]</scope>
    <source>
        <strain evidence="2 3">DSM 566</strain>
    </source>
</reference>
<sequence length="124" mass="14218">MTPHTVPPRGSRPRPPGGAVAGPVTDLSRRRIERALERRARYKYVQPRLEREGHGWKIVSANCSRNIDPMGGEIDIAWFEPEGDRWALHARDHASGRWVRKGAGLTLPRALDLVCEDRDREYWQ</sequence>
<dbReference type="Pfam" id="PF11225">
    <property type="entry name" value="DUF3024"/>
    <property type="match status" value="1"/>
</dbReference>
<evidence type="ECO:0000313" key="3">
    <source>
        <dbReference type="Proteomes" id="UP000247811"/>
    </source>
</evidence>
<keyword evidence="3" id="KW-1185">Reference proteome</keyword>
<name>A0A318H8P4_9BURK</name>
<feature type="region of interest" description="Disordered" evidence="1">
    <location>
        <begin position="1"/>
        <end position="26"/>
    </location>
</feature>
<dbReference type="InterPro" id="IPR021388">
    <property type="entry name" value="DUF3024"/>
</dbReference>
<dbReference type="EMBL" id="QJJS01000014">
    <property type="protein sequence ID" value="PXW94411.1"/>
    <property type="molecule type" value="Genomic_DNA"/>
</dbReference>
<protein>
    <recommendedName>
        <fullName evidence="4">DUF3024 family protein</fullName>
    </recommendedName>
</protein>
<evidence type="ECO:0000256" key="1">
    <source>
        <dbReference type="SAM" id="MobiDB-lite"/>
    </source>
</evidence>
<dbReference type="OrthoDB" id="5566889at2"/>
<evidence type="ECO:0000313" key="2">
    <source>
        <dbReference type="EMBL" id="PXW94411.1"/>
    </source>
</evidence>
<dbReference type="RefSeq" id="WP_110401589.1">
    <property type="nucleotide sequence ID" value="NZ_QJJS01000014.1"/>
</dbReference>
<evidence type="ECO:0008006" key="4">
    <source>
        <dbReference type="Google" id="ProtNLM"/>
    </source>
</evidence>
<proteinExistence type="predicted"/>
<accession>A0A318H8P4</accession>
<organism evidence="2 3">
    <name type="scientific">Sphaerotilus hippei</name>
    <dbReference type="NCBI Taxonomy" id="744406"/>
    <lineage>
        <taxon>Bacteria</taxon>
        <taxon>Pseudomonadati</taxon>
        <taxon>Pseudomonadota</taxon>
        <taxon>Betaproteobacteria</taxon>
        <taxon>Burkholderiales</taxon>
        <taxon>Sphaerotilaceae</taxon>
        <taxon>Sphaerotilus</taxon>
    </lineage>
</organism>
<comment type="caution">
    <text evidence="2">The sequence shown here is derived from an EMBL/GenBank/DDBJ whole genome shotgun (WGS) entry which is preliminary data.</text>
</comment>